<proteinExistence type="predicted"/>
<evidence type="ECO:0000313" key="2">
    <source>
        <dbReference type="EMBL" id="KAF4087704.1"/>
    </source>
</evidence>
<dbReference type="Proteomes" id="UP000593565">
    <property type="component" value="Unassembled WGS sequence"/>
</dbReference>
<accession>A0A7J6AXW9</accession>
<comment type="caution">
    <text evidence="2">The sequence shown here is derived from an EMBL/GenBank/DDBJ whole genome shotgun (WGS) entry which is preliminary data.</text>
</comment>
<gene>
    <name evidence="2" type="ORF">AMELA_G00073650</name>
</gene>
<feature type="non-terminal residue" evidence="2">
    <location>
        <position position="69"/>
    </location>
</feature>
<keyword evidence="3" id="KW-1185">Reference proteome</keyword>
<reference evidence="2 3" key="1">
    <citation type="submission" date="2020-02" db="EMBL/GenBank/DDBJ databases">
        <title>A chromosome-scale genome assembly of the black bullhead catfish (Ameiurus melas).</title>
        <authorList>
            <person name="Wen M."/>
            <person name="Zham M."/>
            <person name="Cabau C."/>
            <person name="Klopp C."/>
            <person name="Donnadieu C."/>
            <person name="Roques C."/>
            <person name="Bouchez O."/>
            <person name="Lampietro C."/>
            <person name="Jouanno E."/>
            <person name="Herpin A."/>
            <person name="Louis A."/>
            <person name="Berthelot C."/>
            <person name="Parey E."/>
            <person name="Roest-Crollius H."/>
            <person name="Braasch I."/>
            <person name="Postlethwait J."/>
            <person name="Robinson-Rechavi M."/>
            <person name="Echchiki A."/>
            <person name="Begum T."/>
            <person name="Montfort J."/>
            <person name="Schartl M."/>
            <person name="Bobe J."/>
            <person name="Guiguen Y."/>
        </authorList>
    </citation>
    <scope>NUCLEOTIDE SEQUENCE [LARGE SCALE GENOMIC DNA]</scope>
    <source>
        <strain evidence="2">M_S1</strain>
        <tissue evidence="2">Blood</tissue>
    </source>
</reference>
<sequence length="69" mass="8211">MTSKMRKRFESLFQGKRSDSPEPSCVSMKSDWSMNRPIYFRDTDCATDLRPQKNKSEFTEKSHLEDIFK</sequence>
<evidence type="ECO:0000256" key="1">
    <source>
        <dbReference type="SAM" id="MobiDB-lite"/>
    </source>
</evidence>
<protein>
    <submittedName>
        <fullName evidence="2">Uncharacterized protein</fullName>
    </submittedName>
</protein>
<dbReference type="EMBL" id="JAAGNN010000006">
    <property type="protein sequence ID" value="KAF4087704.1"/>
    <property type="molecule type" value="Genomic_DNA"/>
</dbReference>
<feature type="region of interest" description="Disordered" evidence="1">
    <location>
        <begin position="1"/>
        <end position="28"/>
    </location>
</feature>
<organism evidence="2 3">
    <name type="scientific">Ameiurus melas</name>
    <name type="common">Black bullhead</name>
    <name type="synonym">Silurus melas</name>
    <dbReference type="NCBI Taxonomy" id="219545"/>
    <lineage>
        <taxon>Eukaryota</taxon>
        <taxon>Metazoa</taxon>
        <taxon>Chordata</taxon>
        <taxon>Craniata</taxon>
        <taxon>Vertebrata</taxon>
        <taxon>Euteleostomi</taxon>
        <taxon>Actinopterygii</taxon>
        <taxon>Neopterygii</taxon>
        <taxon>Teleostei</taxon>
        <taxon>Ostariophysi</taxon>
        <taxon>Siluriformes</taxon>
        <taxon>Ictaluridae</taxon>
        <taxon>Ameiurus</taxon>
    </lineage>
</organism>
<evidence type="ECO:0000313" key="3">
    <source>
        <dbReference type="Proteomes" id="UP000593565"/>
    </source>
</evidence>
<dbReference type="AlphaFoldDB" id="A0A7J6AXW9"/>
<name>A0A7J6AXW9_AMEME</name>